<evidence type="ECO:0000259" key="3">
    <source>
        <dbReference type="Pfam" id="PF03713"/>
    </source>
</evidence>
<proteinExistence type="predicted"/>
<protein>
    <recommendedName>
        <fullName evidence="3">DUF305 domain-containing protein</fullName>
    </recommendedName>
</protein>
<evidence type="ECO:0000256" key="1">
    <source>
        <dbReference type="SAM" id="MobiDB-lite"/>
    </source>
</evidence>
<evidence type="ECO:0000313" key="4">
    <source>
        <dbReference type="EMBL" id="KJL48320.1"/>
    </source>
</evidence>
<dbReference type="PROSITE" id="PS51257">
    <property type="entry name" value="PROKAR_LIPOPROTEIN"/>
    <property type="match status" value="1"/>
</dbReference>
<dbReference type="Gene3D" id="1.20.1260.10">
    <property type="match status" value="1"/>
</dbReference>
<dbReference type="AlphaFoldDB" id="A0A0M2HTS9"/>
<feature type="domain" description="DUF305" evidence="3">
    <location>
        <begin position="53"/>
        <end position="194"/>
    </location>
</feature>
<dbReference type="Proteomes" id="UP000033900">
    <property type="component" value="Unassembled WGS sequence"/>
</dbReference>
<keyword evidence="5" id="KW-1185">Reference proteome</keyword>
<keyword evidence="2" id="KW-0732">Signal</keyword>
<organism evidence="4 5">
    <name type="scientific">Microbacterium hydrocarbonoxydans</name>
    <dbReference type="NCBI Taxonomy" id="273678"/>
    <lineage>
        <taxon>Bacteria</taxon>
        <taxon>Bacillati</taxon>
        <taxon>Actinomycetota</taxon>
        <taxon>Actinomycetes</taxon>
        <taxon>Micrococcales</taxon>
        <taxon>Microbacteriaceae</taxon>
        <taxon>Microbacterium</taxon>
    </lineage>
</organism>
<dbReference type="PANTHER" id="PTHR36933:SF1">
    <property type="entry name" value="SLL0788 PROTEIN"/>
    <property type="match status" value="1"/>
</dbReference>
<sequence>MESKISVAAAAFVLAGTIALAGCSGPASSDHSSMPGMEHGSSAAPASGANDADAMFARMMIVHHQQAVEMSDLVLAKEGVDGRVRDLAERIKAAQAPEIDRMQGWLDEWGVDAPDDSMDHGDGMMTDEDMAALEAASGAEASWLFLEQMIVHHEGAIAMAQTQIADGEDADAVALAESIAAAQSDEIAEMRKILDSL</sequence>
<feature type="region of interest" description="Disordered" evidence="1">
    <location>
        <begin position="25"/>
        <end position="48"/>
    </location>
</feature>
<dbReference type="RefSeq" id="WP_045256739.1">
    <property type="nucleotide sequence ID" value="NZ_JYJB01000007.1"/>
</dbReference>
<dbReference type="InterPro" id="IPR012347">
    <property type="entry name" value="Ferritin-like"/>
</dbReference>
<dbReference type="Pfam" id="PF03713">
    <property type="entry name" value="DUF305"/>
    <property type="match status" value="1"/>
</dbReference>
<dbReference type="STRING" id="273678.RS84_01079"/>
<comment type="caution">
    <text evidence="4">The sequence shown here is derived from an EMBL/GenBank/DDBJ whole genome shotgun (WGS) entry which is preliminary data.</text>
</comment>
<reference evidence="4 5" key="1">
    <citation type="submission" date="2015-02" db="EMBL/GenBank/DDBJ databases">
        <title>Draft genome sequences of ten Microbacterium spp. with emphasis on heavy metal contaminated environments.</title>
        <authorList>
            <person name="Corretto E."/>
        </authorList>
    </citation>
    <scope>NUCLEOTIDE SEQUENCE [LARGE SCALE GENOMIC DNA]</scope>
    <source>
        <strain evidence="4 5">SA35</strain>
    </source>
</reference>
<dbReference type="InterPro" id="IPR005183">
    <property type="entry name" value="DUF305_CopM-like"/>
</dbReference>
<gene>
    <name evidence="4" type="ORF">RS84_01079</name>
</gene>
<dbReference type="EMBL" id="JYJB01000007">
    <property type="protein sequence ID" value="KJL48320.1"/>
    <property type="molecule type" value="Genomic_DNA"/>
</dbReference>
<feature type="signal peptide" evidence="2">
    <location>
        <begin position="1"/>
        <end position="21"/>
    </location>
</feature>
<accession>A0A0M2HTS9</accession>
<dbReference type="PATRIC" id="fig|273678.4.peg.1075"/>
<evidence type="ECO:0000256" key="2">
    <source>
        <dbReference type="SAM" id="SignalP"/>
    </source>
</evidence>
<feature type="chain" id="PRO_5039098237" description="DUF305 domain-containing protein" evidence="2">
    <location>
        <begin position="22"/>
        <end position="197"/>
    </location>
</feature>
<dbReference type="PANTHER" id="PTHR36933">
    <property type="entry name" value="SLL0788 PROTEIN"/>
    <property type="match status" value="1"/>
</dbReference>
<name>A0A0M2HTS9_9MICO</name>
<dbReference type="OrthoDB" id="26872at2"/>
<evidence type="ECO:0000313" key="5">
    <source>
        <dbReference type="Proteomes" id="UP000033900"/>
    </source>
</evidence>